<evidence type="ECO:0008006" key="4">
    <source>
        <dbReference type="Google" id="ProtNLM"/>
    </source>
</evidence>
<evidence type="ECO:0000313" key="3">
    <source>
        <dbReference type="Proteomes" id="UP001151699"/>
    </source>
</evidence>
<evidence type="ECO:0000256" key="1">
    <source>
        <dbReference type="SAM" id="MobiDB-lite"/>
    </source>
</evidence>
<sequence>MLNKDKSGLILEIIQCMYCEKYFHWECVNVDETIEEEEEWWMCSECHSSIYGSPNTNSSSDEAHESEDSSSSETRATISSESNVSYRSDSSSKSSKTEGTSSSESRGTRSTSTSDHSEIEIISEKDQFIQCVTMERETSLSAQRLTLSKPCNRHTKSFHETETQIIEGNALKAFPENNQQTGANRVGLMTSTFKGDWSQRHRNKSSRRITVQQERSSLSKIRKIVKENAYEMNNGRKFRENQFNNTSYRWEPDNEKVQRSTYENSSNSKSHSGSEYQFDNTMNLSDLGTVQPKVGNQHHSREFGKFENQFPCTEVQVYTVYDQEMGFNIGKKFTIIQQGYRELY</sequence>
<comment type="caution">
    <text evidence="2">The sequence shown here is derived from an EMBL/GenBank/DDBJ whole genome shotgun (WGS) entry which is preliminary data.</text>
</comment>
<dbReference type="EMBL" id="WJQU01000001">
    <property type="protein sequence ID" value="KAJ6648010.1"/>
    <property type="molecule type" value="Genomic_DNA"/>
</dbReference>
<dbReference type="AlphaFoldDB" id="A0A9Q0S9B6"/>
<feature type="region of interest" description="Disordered" evidence="1">
    <location>
        <begin position="243"/>
        <end position="280"/>
    </location>
</feature>
<feature type="compositionally biased region" description="Low complexity" evidence="1">
    <location>
        <begin position="260"/>
        <end position="276"/>
    </location>
</feature>
<dbReference type="CDD" id="cd15489">
    <property type="entry name" value="PHD_SF"/>
    <property type="match status" value="1"/>
</dbReference>
<dbReference type="Proteomes" id="UP001151699">
    <property type="component" value="Chromosome A"/>
</dbReference>
<keyword evidence="3" id="KW-1185">Reference proteome</keyword>
<dbReference type="Gene3D" id="3.30.40.10">
    <property type="entry name" value="Zinc/RING finger domain, C3HC4 (zinc finger)"/>
    <property type="match status" value="1"/>
</dbReference>
<dbReference type="InterPro" id="IPR013083">
    <property type="entry name" value="Znf_RING/FYVE/PHD"/>
</dbReference>
<feature type="compositionally biased region" description="Low complexity" evidence="1">
    <location>
        <begin position="71"/>
        <end position="114"/>
    </location>
</feature>
<organism evidence="2 3">
    <name type="scientific">Pseudolycoriella hygida</name>
    <dbReference type="NCBI Taxonomy" id="35572"/>
    <lineage>
        <taxon>Eukaryota</taxon>
        <taxon>Metazoa</taxon>
        <taxon>Ecdysozoa</taxon>
        <taxon>Arthropoda</taxon>
        <taxon>Hexapoda</taxon>
        <taxon>Insecta</taxon>
        <taxon>Pterygota</taxon>
        <taxon>Neoptera</taxon>
        <taxon>Endopterygota</taxon>
        <taxon>Diptera</taxon>
        <taxon>Nematocera</taxon>
        <taxon>Sciaroidea</taxon>
        <taxon>Sciaridae</taxon>
        <taxon>Pseudolycoriella</taxon>
    </lineage>
</organism>
<name>A0A9Q0S9B6_9DIPT</name>
<evidence type="ECO:0000313" key="2">
    <source>
        <dbReference type="EMBL" id="KAJ6648010.1"/>
    </source>
</evidence>
<accession>A0A9Q0S9B6</accession>
<feature type="region of interest" description="Disordered" evidence="1">
    <location>
        <begin position="54"/>
        <end position="120"/>
    </location>
</feature>
<proteinExistence type="predicted"/>
<reference evidence="2" key="1">
    <citation type="submission" date="2022-07" db="EMBL/GenBank/DDBJ databases">
        <authorList>
            <person name="Trinca V."/>
            <person name="Uliana J.V.C."/>
            <person name="Torres T.T."/>
            <person name="Ward R.J."/>
            <person name="Monesi N."/>
        </authorList>
    </citation>
    <scope>NUCLEOTIDE SEQUENCE</scope>
    <source>
        <strain evidence="2">HSMRA1968</strain>
        <tissue evidence="2">Whole embryos</tissue>
    </source>
</reference>
<gene>
    <name evidence="2" type="ORF">Bhyg_03235</name>
</gene>
<dbReference type="SUPFAM" id="SSF57903">
    <property type="entry name" value="FYVE/PHD zinc finger"/>
    <property type="match status" value="1"/>
</dbReference>
<protein>
    <recommendedName>
        <fullName evidence="4">PHD-type domain-containing protein</fullName>
    </recommendedName>
</protein>
<dbReference type="InterPro" id="IPR011011">
    <property type="entry name" value="Znf_FYVE_PHD"/>
</dbReference>